<dbReference type="InParanoid" id="A0A074Z0A7"/>
<reference evidence="2 3" key="1">
    <citation type="journal article" date="2014" name="BMC Genomics">
        <title>Genome sequencing of four Aureobasidium pullulans varieties: biotechnological potential, stress tolerance, and description of new species.</title>
        <authorList>
            <person name="Gostin Ar C."/>
            <person name="Ohm R.A."/>
            <person name="Kogej T."/>
            <person name="Sonjak S."/>
            <person name="Turk M."/>
            <person name="Zajc J."/>
            <person name="Zalar P."/>
            <person name="Grube M."/>
            <person name="Sun H."/>
            <person name="Han J."/>
            <person name="Sharma A."/>
            <person name="Chiniquy J."/>
            <person name="Ngan C.Y."/>
            <person name="Lipzen A."/>
            <person name="Barry K."/>
            <person name="Grigoriev I.V."/>
            <person name="Gunde-Cimerman N."/>
        </authorList>
    </citation>
    <scope>NUCLEOTIDE SEQUENCE [LARGE SCALE GENOMIC DNA]</scope>
    <source>
        <strain evidence="2 3">EXF-2481</strain>
    </source>
</reference>
<evidence type="ECO:0000256" key="1">
    <source>
        <dbReference type="SAM" id="MobiDB-lite"/>
    </source>
</evidence>
<dbReference type="GeneID" id="25365396"/>
<feature type="region of interest" description="Disordered" evidence="1">
    <location>
        <begin position="1"/>
        <end position="40"/>
    </location>
</feature>
<name>A0A074Z0A7_AURSE</name>
<dbReference type="OrthoDB" id="3931027at2759"/>
<protein>
    <submittedName>
        <fullName evidence="2">Uncharacterized protein</fullName>
    </submittedName>
</protein>
<dbReference type="Proteomes" id="UP000030641">
    <property type="component" value="Unassembled WGS sequence"/>
</dbReference>
<accession>A0A074Z0A7</accession>
<feature type="compositionally biased region" description="Low complexity" evidence="1">
    <location>
        <begin position="22"/>
        <end position="35"/>
    </location>
</feature>
<feature type="compositionally biased region" description="Low complexity" evidence="1">
    <location>
        <begin position="1"/>
        <end position="15"/>
    </location>
</feature>
<feature type="region of interest" description="Disordered" evidence="1">
    <location>
        <begin position="57"/>
        <end position="78"/>
    </location>
</feature>
<sequence length="256" mass="28904">MAPKKAAVVRTAASSRPRRTAKPTTTATTTSATAAKPKKKATTAVLKKAAYKKVAPKKAASKVTKKKPVAKKAANKKAATPSYVKFGYKTDGSNPLGPEADKKVRDKNIQKQLGKEKWNAIDARYTPKELSNLERTWRLNKHQMGDRWTMGLEDFHEREKEKDSVCWDEAHEKGIEKIREKYTDAEIQEMLKQMHKEQRLGWIPHVKTLDDYLFWQEIDNIKNLGNAIGKWDSYNVSASAFSCSEIAKGQSLTQVQ</sequence>
<dbReference type="HOGENOM" id="CLU_1085800_0_0_1"/>
<dbReference type="EMBL" id="KL584750">
    <property type="protein sequence ID" value="KEQ99812.1"/>
    <property type="molecule type" value="Genomic_DNA"/>
</dbReference>
<proteinExistence type="predicted"/>
<evidence type="ECO:0000313" key="2">
    <source>
        <dbReference type="EMBL" id="KEQ99812.1"/>
    </source>
</evidence>
<organism evidence="2 3">
    <name type="scientific">Aureobasidium subglaciale (strain EXF-2481)</name>
    <name type="common">Aureobasidium pullulans var. subglaciale</name>
    <dbReference type="NCBI Taxonomy" id="1043005"/>
    <lineage>
        <taxon>Eukaryota</taxon>
        <taxon>Fungi</taxon>
        <taxon>Dikarya</taxon>
        <taxon>Ascomycota</taxon>
        <taxon>Pezizomycotina</taxon>
        <taxon>Dothideomycetes</taxon>
        <taxon>Dothideomycetidae</taxon>
        <taxon>Dothideales</taxon>
        <taxon>Saccotheciaceae</taxon>
        <taxon>Aureobasidium</taxon>
    </lineage>
</organism>
<keyword evidence="3" id="KW-1185">Reference proteome</keyword>
<dbReference type="AlphaFoldDB" id="A0A074Z0A7"/>
<evidence type="ECO:0000313" key="3">
    <source>
        <dbReference type="Proteomes" id="UP000030641"/>
    </source>
</evidence>
<gene>
    <name evidence="2" type="ORF">AUEXF2481DRAFT_35745</name>
</gene>
<dbReference type="RefSeq" id="XP_013348191.1">
    <property type="nucleotide sequence ID" value="XM_013492737.1"/>
</dbReference>
<feature type="compositionally biased region" description="Basic residues" evidence="1">
    <location>
        <begin position="57"/>
        <end position="75"/>
    </location>
</feature>